<feature type="transmembrane region" description="Helical" evidence="6">
    <location>
        <begin position="224"/>
        <end position="247"/>
    </location>
</feature>
<dbReference type="InterPro" id="IPR050367">
    <property type="entry name" value="APC_superfamily"/>
</dbReference>
<accession>A0ABX2JFE5</accession>
<evidence type="ECO:0000256" key="3">
    <source>
        <dbReference type="ARBA" id="ARBA00022692"/>
    </source>
</evidence>
<dbReference type="Gene3D" id="1.20.1740.10">
    <property type="entry name" value="Amino acid/polyamine transporter I"/>
    <property type="match status" value="1"/>
</dbReference>
<dbReference type="InterPro" id="IPR002293">
    <property type="entry name" value="AA/rel_permease1"/>
</dbReference>
<dbReference type="Pfam" id="PF13520">
    <property type="entry name" value="AA_permease_2"/>
    <property type="match status" value="1"/>
</dbReference>
<evidence type="ECO:0000256" key="2">
    <source>
        <dbReference type="ARBA" id="ARBA00022475"/>
    </source>
</evidence>
<feature type="transmembrane region" description="Helical" evidence="6">
    <location>
        <begin position="138"/>
        <end position="160"/>
    </location>
</feature>
<dbReference type="EMBL" id="JABULH010000001">
    <property type="protein sequence ID" value="NTS64434.1"/>
    <property type="molecule type" value="Genomic_DNA"/>
</dbReference>
<feature type="transmembrane region" description="Helical" evidence="6">
    <location>
        <begin position="382"/>
        <end position="404"/>
    </location>
</feature>
<name>A0ABX2JFE5_9SPHN</name>
<evidence type="ECO:0000256" key="6">
    <source>
        <dbReference type="SAM" id="Phobius"/>
    </source>
</evidence>
<dbReference type="Proteomes" id="UP000621447">
    <property type="component" value="Unassembled WGS sequence"/>
</dbReference>
<feature type="transmembrane region" description="Helical" evidence="6">
    <location>
        <begin position="180"/>
        <end position="203"/>
    </location>
</feature>
<feature type="transmembrane region" description="Helical" evidence="6">
    <location>
        <begin position="350"/>
        <end position="370"/>
    </location>
</feature>
<feature type="transmembrane region" description="Helical" evidence="6">
    <location>
        <begin position="35"/>
        <end position="54"/>
    </location>
</feature>
<keyword evidence="4 6" id="KW-1133">Transmembrane helix</keyword>
<comment type="caution">
    <text evidence="7">The sequence shown here is derived from an EMBL/GenBank/DDBJ whole genome shotgun (WGS) entry which is preliminary data.</text>
</comment>
<proteinExistence type="predicted"/>
<keyword evidence="3 6" id="KW-0812">Transmembrane</keyword>
<evidence type="ECO:0000256" key="5">
    <source>
        <dbReference type="ARBA" id="ARBA00023136"/>
    </source>
</evidence>
<sequence>MGVAGVLFLTLSVTTPASSVFVIVPGMLQVAGTGAIWATLIAALVCVATAYIYAELSSAWPVAGGEYVMVAHTLGPLAGFVMLGINVCNNLIFLPVAGLGIREVLVGVVPSLPQVPTAIVVVGACTLVGLLNIRVNALVTGLFLLIEVVALLAITALGLIDVQRNPLDFLTHPVMAAGQGLAPTSLTSIGVAASIAIFAFNGYGAAVYFGEEMHEAPRRIARSIMLALVFTLALEGLPLLAALMGAVDLRAILASSNPFGDLVTAMAGEQAGQAMALGVALAIVNAIIAWVLACARFFYGTARDGSWGRPFDRWMSAIHPRWGSPHLGTLMVGGVGMALCFLPLRLLEVWSGAGLIAIYAGIAVAAMIGRRSGASRHATYRMPLYPLAPIVTLIALALITVATWQDVEEGRPAIVATMIQIVIATGYYLLVLRRRRWQAVVPTA</sequence>
<evidence type="ECO:0000313" key="8">
    <source>
        <dbReference type="Proteomes" id="UP000621447"/>
    </source>
</evidence>
<keyword evidence="8" id="KW-1185">Reference proteome</keyword>
<dbReference type="PANTHER" id="PTHR42770">
    <property type="entry name" value="AMINO ACID TRANSPORTER-RELATED"/>
    <property type="match status" value="1"/>
</dbReference>
<feature type="transmembrane region" description="Helical" evidence="6">
    <location>
        <begin position="274"/>
        <end position="299"/>
    </location>
</feature>
<feature type="transmembrane region" description="Helical" evidence="6">
    <location>
        <begin position="74"/>
        <end position="94"/>
    </location>
</feature>
<evidence type="ECO:0000256" key="4">
    <source>
        <dbReference type="ARBA" id="ARBA00022989"/>
    </source>
</evidence>
<feature type="transmembrane region" description="Helical" evidence="6">
    <location>
        <begin position="410"/>
        <end position="430"/>
    </location>
</feature>
<organism evidence="7 8">
    <name type="scientific">Sphingomonas hominis</name>
    <dbReference type="NCBI Taxonomy" id="2741495"/>
    <lineage>
        <taxon>Bacteria</taxon>
        <taxon>Pseudomonadati</taxon>
        <taxon>Pseudomonadota</taxon>
        <taxon>Alphaproteobacteria</taxon>
        <taxon>Sphingomonadales</taxon>
        <taxon>Sphingomonadaceae</taxon>
        <taxon>Sphingomonas</taxon>
    </lineage>
</organism>
<dbReference type="PIRSF" id="PIRSF006060">
    <property type="entry name" value="AA_transporter"/>
    <property type="match status" value="1"/>
</dbReference>
<comment type="subcellular location">
    <subcellularLocation>
        <location evidence="1">Cell membrane</location>
        <topology evidence="1">Multi-pass membrane protein</topology>
    </subcellularLocation>
</comment>
<dbReference type="PANTHER" id="PTHR42770:SF7">
    <property type="entry name" value="MEMBRANE PROTEIN"/>
    <property type="match status" value="1"/>
</dbReference>
<evidence type="ECO:0000313" key="7">
    <source>
        <dbReference type="EMBL" id="NTS64434.1"/>
    </source>
</evidence>
<feature type="transmembrane region" description="Helical" evidence="6">
    <location>
        <begin position="327"/>
        <end position="344"/>
    </location>
</feature>
<reference evidence="7 8" key="1">
    <citation type="submission" date="2020-06" db="EMBL/GenBank/DDBJ databases">
        <title>Sphingomonas hominis sp. nov., a member of the Sphingomonas, isolated from the hair of a 22-year-old girl.</title>
        <authorList>
            <person name="Zhang D.-F."/>
            <person name="Cui X.-W."/>
        </authorList>
    </citation>
    <scope>NUCLEOTIDE SEQUENCE [LARGE SCALE GENOMIC DNA]</scope>
    <source>
        <strain evidence="7 8">HHU CXW</strain>
    </source>
</reference>
<keyword evidence="2" id="KW-1003">Cell membrane</keyword>
<protein>
    <submittedName>
        <fullName evidence="7">APC family permease</fullName>
    </submittedName>
</protein>
<evidence type="ECO:0000256" key="1">
    <source>
        <dbReference type="ARBA" id="ARBA00004651"/>
    </source>
</evidence>
<gene>
    <name evidence="7" type="ORF">HRV97_04595</name>
</gene>
<feature type="transmembrane region" description="Helical" evidence="6">
    <location>
        <begin position="114"/>
        <end position="131"/>
    </location>
</feature>
<keyword evidence="5 6" id="KW-0472">Membrane</keyword>